<dbReference type="OrthoDB" id="9762066at2"/>
<dbReference type="InterPro" id="IPR013783">
    <property type="entry name" value="Ig-like_fold"/>
</dbReference>
<dbReference type="SUPFAM" id="SSF49785">
    <property type="entry name" value="Galactose-binding domain-like"/>
    <property type="match status" value="1"/>
</dbReference>
<dbReference type="InterPro" id="IPR008979">
    <property type="entry name" value="Galactose-bd-like_sf"/>
</dbReference>
<dbReference type="Proteomes" id="UP000092024">
    <property type="component" value="Unassembled WGS sequence"/>
</dbReference>
<dbReference type="Pfam" id="PF02836">
    <property type="entry name" value="Glyco_hydro_2_C"/>
    <property type="match status" value="1"/>
</dbReference>
<dbReference type="Gene3D" id="2.60.120.260">
    <property type="entry name" value="Galactose-binding domain-like"/>
    <property type="match status" value="1"/>
</dbReference>
<dbReference type="SUPFAM" id="SSF74650">
    <property type="entry name" value="Galactose mutarotase-like"/>
    <property type="match status" value="1"/>
</dbReference>
<dbReference type="InterPro" id="IPR006103">
    <property type="entry name" value="Glyco_hydro_2_cat"/>
</dbReference>
<dbReference type="Pfam" id="PF02837">
    <property type="entry name" value="Glyco_hydro_2_N"/>
    <property type="match status" value="1"/>
</dbReference>
<dbReference type="Pfam" id="PF16353">
    <property type="entry name" value="LacZ_4"/>
    <property type="match status" value="1"/>
</dbReference>
<dbReference type="Gene3D" id="2.70.98.10">
    <property type="match status" value="1"/>
</dbReference>
<dbReference type="EC" id="3.2.1.23" evidence="3 8"/>
<protein>
    <recommendedName>
        <fullName evidence="4 8">Beta-galactosidase</fullName>
        <ecNumber evidence="3 8">3.2.1.23</ecNumber>
    </recommendedName>
    <alternativeName>
        <fullName evidence="7 8">Lactase</fullName>
    </alternativeName>
</protein>
<dbReference type="PANTHER" id="PTHR46323:SF2">
    <property type="entry name" value="BETA-GALACTOSIDASE"/>
    <property type="match status" value="1"/>
</dbReference>
<dbReference type="PROSITE" id="PS00719">
    <property type="entry name" value="GLYCOSYL_HYDROL_F2_1"/>
    <property type="match status" value="1"/>
</dbReference>
<dbReference type="SMART" id="SM01038">
    <property type="entry name" value="Bgal_small_N"/>
    <property type="match status" value="1"/>
</dbReference>
<dbReference type="GO" id="GO:0009341">
    <property type="term" value="C:beta-galactosidase complex"/>
    <property type="evidence" value="ECO:0007669"/>
    <property type="project" value="InterPro"/>
</dbReference>
<dbReference type="SUPFAM" id="SSF49303">
    <property type="entry name" value="beta-Galactosidase/glucuronidase domain"/>
    <property type="match status" value="2"/>
</dbReference>
<feature type="domain" description="Beta galactosidase small chain/" evidence="9">
    <location>
        <begin position="751"/>
        <end position="1024"/>
    </location>
</feature>
<dbReference type="InterPro" id="IPR023230">
    <property type="entry name" value="Glyco_hydro_2_CS"/>
</dbReference>
<keyword evidence="6 8" id="KW-0326">Glycosidase</keyword>
<dbReference type="InterPro" id="IPR004199">
    <property type="entry name" value="B-gal_small/dom_5"/>
</dbReference>
<evidence type="ECO:0000259" key="9">
    <source>
        <dbReference type="SMART" id="SM01038"/>
    </source>
</evidence>
<dbReference type="STRING" id="1844972.A7K91_08905"/>
<dbReference type="GO" id="GO:0005990">
    <property type="term" value="P:lactose catabolic process"/>
    <property type="evidence" value="ECO:0007669"/>
    <property type="project" value="TreeGrafter"/>
</dbReference>
<dbReference type="InterPro" id="IPR023232">
    <property type="entry name" value="Glyco_hydro_2_AS"/>
</dbReference>
<accession>A0A1A5YQD2</accession>
<dbReference type="InterPro" id="IPR006104">
    <property type="entry name" value="Glyco_hydro_2_N"/>
</dbReference>
<dbReference type="InterPro" id="IPR036156">
    <property type="entry name" value="Beta-gal/glucu_dom_sf"/>
</dbReference>
<evidence type="ECO:0000256" key="4">
    <source>
        <dbReference type="ARBA" id="ARBA00013303"/>
    </source>
</evidence>
<dbReference type="PROSITE" id="PS00608">
    <property type="entry name" value="GLYCOSYL_HYDROL_F2_2"/>
    <property type="match status" value="1"/>
</dbReference>
<comment type="catalytic activity">
    <reaction evidence="1 8">
        <text>Hydrolysis of terminal non-reducing beta-D-galactose residues in beta-D-galactosides.</text>
        <dbReference type="EC" id="3.2.1.23"/>
    </reaction>
</comment>
<gene>
    <name evidence="10" type="ORF">A7K91_08905</name>
</gene>
<proteinExistence type="inferred from homology"/>
<keyword evidence="11" id="KW-1185">Reference proteome</keyword>
<evidence type="ECO:0000256" key="6">
    <source>
        <dbReference type="ARBA" id="ARBA00023295"/>
    </source>
</evidence>
<evidence type="ECO:0000256" key="5">
    <source>
        <dbReference type="ARBA" id="ARBA00022801"/>
    </source>
</evidence>
<dbReference type="GO" id="GO:0030246">
    <property type="term" value="F:carbohydrate binding"/>
    <property type="evidence" value="ECO:0007669"/>
    <property type="project" value="InterPro"/>
</dbReference>
<dbReference type="PRINTS" id="PR00132">
    <property type="entry name" value="GLHYDRLASE2"/>
</dbReference>
<evidence type="ECO:0000256" key="3">
    <source>
        <dbReference type="ARBA" id="ARBA00012756"/>
    </source>
</evidence>
<dbReference type="Gene3D" id="2.60.40.10">
    <property type="entry name" value="Immunoglobulins"/>
    <property type="match status" value="2"/>
</dbReference>
<evidence type="ECO:0000313" key="10">
    <source>
        <dbReference type="EMBL" id="OBR67831.1"/>
    </source>
</evidence>
<dbReference type="Pfam" id="PF02929">
    <property type="entry name" value="Bgal_small_N"/>
    <property type="match status" value="1"/>
</dbReference>
<reference evidence="10 11" key="1">
    <citation type="submission" date="2016-05" db="EMBL/GenBank/DDBJ databases">
        <title>Paenibacillus oryzae. sp. nov., isolated from the rice root.</title>
        <authorList>
            <person name="Zhang J."/>
            <person name="Zhang X."/>
        </authorList>
    </citation>
    <scope>NUCLEOTIDE SEQUENCE [LARGE SCALE GENOMIC DNA]</scope>
    <source>
        <strain evidence="10 11">1DrF-4</strain>
    </source>
</reference>
<dbReference type="EMBL" id="LYPA01000031">
    <property type="protein sequence ID" value="OBR67831.1"/>
    <property type="molecule type" value="Genomic_DNA"/>
</dbReference>
<organism evidence="10 11">
    <name type="scientific">Paenibacillus oryzae</name>
    <dbReference type="NCBI Taxonomy" id="1844972"/>
    <lineage>
        <taxon>Bacteria</taxon>
        <taxon>Bacillati</taxon>
        <taxon>Bacillota</taxon>
        <taxon>Bacilli</taxon>
        <taxon>Bacillales</taxon>
        <taxon>Paenibacillaceae</taxon>
        <taxon>Paenibacillus</taxon>
    </lineage>
</organism>
<dbReference type="InterPro" id="IPR050347">
    <property type="entry name" value="Bact_Beta-galactosidase"/>
</dbReference>
<evidence type="ECO:0000313" key="11">
    <source>
        <dbReference type="Proteomes" id="UP000092024"/>
    </source>
</evidence>
<sequence length="1026" mass="114098">MVQASKPSLDWLSDVSVFEVNRLAAHSDHKYYASLDEAKAQGDMPMRSTLNGIWKFNYAVNPAARPAGFQELGFDVSGWGEIEVPGHIQMQGYGKPQYVNTMYPWDGHEELRPPHISQTDNVVGSYVKSFFVPSHMEGKPLYISFQGVETAFYVWLNGHFVGYGEDSFTPSEFELTPYVQEGENKLAVEVFQRSTGSWLEDQDFWRFSGIFREVYLYTIPEIHVSDLHIAAELDESFTAGKLTAGLAFAASVPAGARASLTLYGKDGSAVGEASIELGAAGSVSGEYSKLELAVDKPALWSAEQPNLYLAIIAITDASGKVVEAIPQKVGFRRFEMKNKLMLLNGKRIVFKGVNRHEFNIRRGRAITKEDMIWDIQTMKQNNINSVRTSHYPNQTLWYELCDEYGIYVIDEMNLETHGSWQKMGAVEPSWNIPHNRPEWQDIVMDRAVSMYERDKNHPSVLIWSLGNESYVGEVLVNVSRFFRSSDSSRLVHYEGVFYDRNFSEASDMESRMYAKPADIEQYLDNNPDKPYISCEYMHAMGNSLGGMKKYTDLENKYPMYQGGFIWDYIDQSILTKDRYGKEFLAYGGDFGDRPTDYGFCTNGIVYADRKVSPKMQEVKFLYQDLKLSVDKKGVEIANEGLFADTSHLELVISLEKDGVELAKESLSVNVAAGEKACVASALAEQASQGGEYALNASFRLKEGTLWASAGHEVAFGQHIFAVQGATDVASGYNKYDEYAPLKVIHGDVNIGVKGRDFSMIFSKQAMSLISLNYGGREMIAAPPAPLFWRATTDNDRGYAQGYDAGIWFAASLARKCISVDASVDEESGSVTVAYRYTFSVAPEAEAGISYTVRKDGSILVQSDYKGSAGLPRLPIFAVSFKVSADYDQLDWLALGPDENYADRANGARLTRFTGTAAGNVSGYLMPQESGNRMGVRKLAVTDAGGRGIRILSNGEPVECGVSPYTALELENAQHHYELPQVHYTVVTVAGRQMGVGGDDSWGAPVYDEFQIRGDEDHSFSFVIERI</sequence>
<evidence type="ECO:0000256" key="7">
    <source>
        <dbReference type="ARBA" id="ARBA00032230"/>
    </source>
</evidence>
<comment type="caution">
    <text evidence="10">The sequence shown here is derived from an EMBL/GenBank/DDBJ whole genome shotgun (WGS) entry which is preliminary data.</text>
</comment>
<dbReference type="InterPro" id="IPR032312">
    <property type="entry name" value="LacZ_4"/>
</dbReference>
<dbReference type="GO" id="GO:0004565">
    <property type="term" value="F:beta-galactosidase activity"/>
    <property type="evidence" value="ECO:0007669"/>
    <property type="project" value="UniProtKB-EC"/>
</dbReference>
<dbReference type="InterPro" id="IPR014718">
    <property type="entry name" value="GH-type_carb-bd"/>
</dbReference>
<name>A0A1A5YQD2_9BACL</name>
<dbReference type="Pfam" id="PF00703">
    <property type="entry name" value="Glyco_hydro_2"/>
    <property type="match status" value="1"/>
</dbReference>
<dbReference type="InterPro" id="IPR017853">
    <property type="entry name" value="GH"/>
</dbReference>
<dbReference type="AlphaFoldDB" id="A0A1A5YQD2"/>
<dbReference type="SUPFAM" id="SSF51445">
    <property type="entry name" value="(Trans)glycosidases"/>
    <property type="match status" value="1"/>
</dbReference>
<evidence type="ECO:0000256" key="1">
    <source>
        <dbReference type="ARBA" id="ARBA00001412"/>
    </source>
</evidence>
<keyword evidence="5 8" id="KW-0378">Hydrolase</keyword>
<evidence type="ECO:0000256" key="2">
    <source>
        <dbReference type="ARBA" id="ARBA00007401"/>
    </source>
</evidence>
<dbReference type="RefSeq" id="WP_068680244.1">
    <property type="nucleotide sequence ID" value="NZ_LYPA01000031.1"/>
</dbReference>
<dbReference type="InterPro" id="IPR006101">
    <property type="entry name" value="Glyco_hydro_2"/>
</dbReference>
<evidence type="ECO:0000256" key="8">
    <source>
        <dbReference type="RuleBase" id="RU361154"/>
    </source>
</evidence>
<comment type="similarity">
    <text evidence="2 8">Belongs to the glycosyl hydrolase 2 family.</text>
</comment>
<dbReference type="PANTHER" id="PTHR46323">
    <property type="entry name" value="BETA-GALACTOSIDASE"/>
    <property type="match status" value="1"/>
</dbReference>
<dbReference type="Gene3D" id="3.20.20.80">
    <property type="entry name" value="Glycosidases"/>
    <property type="match status" value="1"/>
</dbReference>
<dbReference type="InterPro" id="IPR006102">
    <property type="entry name" value="Ig-like_GH2"/>
</dbReference>
<dbReference type="InterPro" id="IPR011013">
    <property type="entry name" value="Gal_mutarotase_sf_dom"/>
</dbReference>